<feature type="binding site" evidence="7">
    <location>
        <position position="125"/>
    </location>
    <ligand>
        <name>phosphoenolpyruvate</name>
        <dbReference type="ChEBI" id="CHEBI:58702"/>
    </ligand>
</feature>
<dbReference type="Proteomes" id="UP001431199">
    <property type="component" value="Unassembled WGS sequence"/>
</dbReference>
<organism evidence="9 10">
    <name type="scientific">Eubacterium album</name>
    <dbReference type="NCBI Taxonomy" id="2978477"/>
    <lineage>
        <taxon>Bacteria</taxon>
        <taxon>Bacillati</taxon>
        <taxon>Bacillota</taxon>
        <taxon>Clostridia</taxon>
        <taxon>Eubacteriales</taxon>
        <taxon>Eubacteriaceae</taxon>
        <taxon>Eubacterium</taxon>
    </lineage>
</organism>
<feature type="binding site" evidence="7">
    <location>
        <position position="29"/>
    </location>
    <ligand>
        <name>3-phosphoshikimate</name>
        <dbReference type="ChEBI" id="CHEBI:145989"/>
    </ligand>
</feature>
<proteinExistence type="inferred from homology"/>
<keyword evidence="3 7" id="KW-0028">Amino-acid biosynthesis</keyword>
<comment type="caution">
    <text evidence="9">The sequence shown here is derived from an EMBL/GenBank/DDBJ whole genome shotgun (WGS) entry which is preliminary data.</text>
</comment>
<feature type="binding site" evidence="7">
    <location>
        <position position="390"/>
    </location>
    <ligand>
        <name>phosphoenolpyruvate</name>
        <dbReference type="ChEBI" id="CHEBI:58702"/>
    </ligand>
</feature>
<dbReference type="HAMAP" id="MF_00210">
    <property type="entry name" value="EPSP_synth"/>
    <property type="match status" value="1"/>
</dbReference>
<feature type="domain" description="Enolpyruvate transferase" evidence="8">
    <location>
        <begin position="17"/>
        <end position="423"/>
    </location>
</feature>
<evidence type="ECO:0000256" key="4">
    <source>
        <dbReference type="ARBA" id="ARBA00022679"/>
    </source>
</evidence>
<reference evidence="9" key="1">
    <citation type="submission" date="2022-09" db="EMBL/GenBank/DDBJ databases">
        <title>Eubacterium sp. LFL-14 isolated from human feces.</title>
        <authorList>
            <person name="Liu F."/>
        </authorList>
    </citation>
    <scope>NUCLEOTIDE SEQUENCE</scope>
    <source>
        <strain evidence="9">LFL-14</strain>
    </source>
</reference>
<dbReference type="InterPro" id="IPR006264">
    <property type="entry name" value="EPSP_synthase"/>
</dbReference>
<evidence type="ECO:0000256" key="1">
    <source>
        <dbReference type="ARBA" id="ARBA00004811"/>
    </source>
</evidence>
<evidence type="ECO:0000256" key="5">
    <source>
        <dbReference type="ARBA" id="ARBA00023141"/>
    </source>
</evidence>
<name>A0ABT2M3I5_9FIRM</name>
<dbReference type="PANTHER" id="PTHR21090:SF5">
    <property type="entry name" value="PENTAFUNCTIONAL AROM POLYPEPTIDE"/>
    <property type="match status" value="1"/>
</dbReference>
<dbReference type="CDD" id="cd01556">
    <property type="entry name" value="EPSP_synthase"/>
    <property type="match status" value="1"/>
</dbReference>
<keyword evidence="7" id="KW-0963">Cytoplasm</keyword>
<dbReference type="EMBL" id="JAODBU010000008">
    <property type="protein sequence ID" value="MCT7399197.1"/>
    <property type="molecule type" value="Genomic_DNA"/>
</dbReference>
<dbReference type="InterPro" id="IPR013792">
    <property type="entry name" value="RNA3'P_cycl/enolpyr_Trfase_a/b"/>
</dbReference>
<evidence type="ECO:0000256" key="6">
    <source>
        <dbReference type="ARBA" id="ARBA00044633"/>
    </source>
</evidence>
<comment type="subcellular location">
    <subcellularLocation>
        <location evidence="7">Cytoplasm</location>
    </subcellularLocation>
</comment>
<dbReference type="EC" id="2.5.1.19" evidence="7"/>
<evidence type="ECO:0000256" key="7">
    <source>
        <dbReference type="HAMAP-Rule" id="MF_00210"/>
    </source>
</evidence>
<dbReference type="InterPro" id="IPR001986">
    <property type="entry name" value="Enolpyruvate_Tfrase_dom"/>
</dbReference>
<comment type="pathway">
    <text evidence="1 7">Metabolic intermediate biosynthesis; chorismate biosynthesis; chorismate from D-erythrose 4-phosphate and phosphoenolpyruvate: step 6/7.</text>
</comment>
<evidence type="ECO:0000313" key="10">
    <source>
        <dbReference type="Proteomes" id="UP001431199"/>
    </source>
</evidence>
<feature type="active site" description="Proton acceptor" evidence="7">
    <location>
        <position position="314"/>
    </location>
</feature>
<comment type="subunit">
    <text evidence="7">Monomer.</text>
</comment>
<feature type="binding site" evidence="7">
    <location>
        <position position="24"/>
    </location>
    <ligand>
        <name>3-phosphoshikimate</name>
        <dbReference type="ChEBI" id="CHEBI:145989"/>
    </ligand>
</feature>
<dbReference type="RefSeq" id="WP_260978767.1">
    <property type="nucleotide sequence ID" value="NZ_JAODBU010000008.1"/>
</dbReference>
<dbReference type="SUPFAM" id="SSF55205">
    <property type="entry name" value="EPT/RTPC-like"/>
    <property type="match status" value="1"/>
</dbReference>
<feature type="binding site" evidence="7">
    <location>
        <position position="97"/>
    </location>
    <ligand>
        <name>phosphoenolpyruvate</name>
        <dbReference type="ChEBI" id="CHEBI:58702"/>
    </ligand>
</feature>
<feature type="binding site" evidence="7">
    <location>
        <position position="345"/>
    </location>
    <ligand>
        <name>phosphoenolpyruvate</name>
        <dbReference type="ChEBI" id="CHEBI:58702"/>
    </ligand>
</feature>
<evidence type="ECO:0000256" key="3">
    <source>
        <dbReference type="ARBA" id="ARBA00022605"/>
    </source>
</evidence>
<keyword evidence="4 7" id="KW-0808">Transferase</keyword>
<feature type="binding site" evidence="7">
    <location>
        <position position="25"/>
    </location>
    <ligand>
        <name>3-phosphoshikimate</name>
        <dbReference type="ChEBI" id="CHEBI:145989"/>
    </ligand>
</feature>
<feature type="binding site" evidence="7">
    <location>
        <position position="341"/>
    </location>
    <ligand>
        <name>3-phosphoshikimate</name>
        <dbReference type="ChEBI" id="CHEBI:145989"/>
    </ligand>
</feature>
<dbReference type="Pfam" id="PF00275">
    <property type="entry name" value="EPSP_synthase"/>
    <property type="match status" value="1"/>
</dbReference>
<feature type="binding site" evidence="7">
    <location>
        <position position="172"/>
    </location>
    <ligand>
        <name>3-phosphoshikimate</name>
        <dbReference type="ChEBI" id="CHEBI:145989"/>
    </ligand>
</feature>
<gene>
    <name evidence="7 9" type="primary">aroA</name>
    <name evidence="9" type="ORF">N5B56_08915</name>
</gene>
<dbReference type="InterPro" id="IPR036968">
    <property type="entry name" value="Enolpyruvate_Tfrase_sf"/>
</dbReference>
<dbReference type="PIRSF" id="PIRSF000505">
    <property type="entry name" value="EPSPS"/>
    <property type="match status" value="1"/>
</dbReference>
<comment type="caution">
    <text evidence="7">Lacks conserved residue(s) required for the propagation of feature annotation.</text>
</comment>
<comment type="catalytic activity">
    <reaction evidence="6">
        <text>3-phosphoshikimate + phosphoenolpyruvate = 5-O-(1-carboxyvinyl)-3-phosphoshikimate + phosphate</text>
        <dbReference type="Rhea" id="RHEA:21256"/>
        <dbReference type="ChEBI" id="CHEBI:43474"/>
        <dbReference type="ChEBI" id="CHEBI:57701"/>
        <dbReference type="ChEBI" id="CHEBI:58702"/>
        <dbReference type="ChEBI" id="CHEBI:145989"/>
        <dbReference type="EC" id="2.5.1.19"/>
    </reaction>
    <physiologicalReaction direction="left-to-right" evidence="6">
        <dbReference type="Rhea" id="RHEA:21257"/>
    </physiologicalReaction>
</comment>
<feature type="binding site" evidence="7">
    <location>
        <position position="24"/>
    </location>
    <ligand>
        <name>phosphoenolpyruvate</name>
        <dbReference type="ChEBI" id="CHEBI:58702"/>
    </ligand>
</feature>
<dbReference type="Gene3D" id="3.65.10.10">
    <property type="entry name" value="Enolpyruvate transferase domain"/>
    <property type="match status" value="2"/>
</dbReference>
<comment type="similarity">
    <text evidence="2 7">Belongs to the EPSP synthase family.</text>
</comment>
<feature type="binding site" evidence="7">
    <location>
        <position position="173"/>
    </location>
    <ligand>
        <name>3-phosphoshikimate</name>
        <dbReference type="ChEBI" id="CHEBI:145989"/>
    </ligand>
</feature>
<feature type="binding site" evidence="7">
    <location>
        <position position="314"/>
    </location>
    <ligand>
        <name>3-phosphoshikimate</name>
        <dbReference type="ChEBI" id="CHEBI:145989"/>
    </ligand>
</feature>
<evidence type="ECO:0000256" key="2">
    <source>
        <dbReference type="ARBA" id="ARBA00009948"/>
    </source>
</evidence>
<keyword evidence="5 7" id="KW-0057">Aromatic amino acid biosynthesis</keyword>
<feature type="binding site" evidence="7">
    <location>
        <position position="415"/>
    </location>
    <ligand>
        <name>phosphoenolpyruvate</name>
        <dbReference type="ChEBI" id="CHEBI:58702"/>
    </ligand>
</feature>
<feature type="binding site" evidence="7">
    <location>
        <position position="173"/>
    </location>
    <ligand>
        <name>phosphoenolpyruvate</name>
        <dbReference type="ChEBI" id="CHEBI:58702"/>
    </ligand>
</feature>
<evidence type="ECO:0000313" key="9">
    <source>
        <dbReference type="EMBL" id="MCT7399197.1"/>
    </source>
</evidence>
<keyword evidence="10" id="KW-1185">Reference proteome</keyword>
<dbReference type="NCBIfam" id="TIGR01356">
    <property type="entry name" value="aroA"/>
    <property type="match status" value="1"/>
</dbReference>
<comment type="function">
    <text evidence="7">Catalyzes the transfer of the enolpyruvyl moiety of phosphoenolpyruvate (PEP) to the 5-hydroxyl of shikimate-3-phosphate (S3P) to produce enolpyruvyl shikimate-3-phosphate and inorganic phosphate.</text>
</comment>
<protein>
    <recommendedName>
        <fullName evidence="7">3-phosphoshikimate 1-carboxyvinyltransferase</fullName>
        <ecNumber evidence="7">2.5.1.19</ecNumber>
    </recommendedName>
    <alternativeName>
        <fullName evidence="7">5-enolpyruvylshikimate-3-phosphate synthase</fullName>
        <shortName evidence="7">EPSP synthase</shortName>
        <shortName evidence="7">EPSPS</shortName>
    </alternativeName>
</protein>
<feature type="binding site" evidence="7">
    <location>
        <position position="171"/>
    </location>
    <ligand>
        <name>3-phosphoshikimate</name>
        <dbReference type="ChEBI" id="CHEBI:145989"/>
    </ligand>
</feature>
<dbReference type="GO" id="GO:0003866">
    <property type="term" value="F:3-phosphoshikimate 1-carboxyvinyltransferase activity"/>
    <property type="evidence" value="ECO:0007669"/>
    <property type="project" value="UniProtKB-EC"/>
</dbReference>
<sequence>MTDVYIVQKLENNKDIIVNVPGSKSITNRALMLAALSDGECNLDGVLFSDDSRAFLDCLEKLGFQLFIDENEKRVKVVGTSGEIPNRKATIDVRSAGTAARFLTVMLAVTGGEYTLNSSEQMKKRPMGEIIDLIRNAGVKISCLEEEGHFPFIISSNGLDKKEVSINTDTSSQYASALLMAAVMTGLKIKLTGKRVNGAYIKITLNMLKQFGIKYVQFEENKYNIEKQRFRLEKYQIEPDMSGACYFYAMSLMIKKKVLVKNLHLNSMQGDIKFLYALKKMGCLVKDTDEGIIIDGSNVSEYKGIEIDMNDFSDQALTMACVAAFAKSKTLIKNVGHIKMQECDRVNAIITNLNCLGIKAREELADGKVNICIEPGKVNSGEIETFNDHRVAMAFTLIGLVCGGITIKNPMCCKKTFENYFDIIDSLY</sequence>
<accession>A0ABT2M3I5</accession>
<evidence type="ECO:0000259" key="8">
    <source>
        <dbReference type="Pfam" id="PF00275"/>
    </source>
</evidence>
<dbReference type="PANTHER" id="PTHR21090">
    <property type="entry name" value="AROM/DEHYDROQUINATE SYNTHASE"/>
    <property type="match status" value="1"/>
</dbReference>